<dbReference type="AlphaFoldDB" id="A0A6H0XNV9"/>
<proteinExistence type="predicted"/>
<keyword evidence="2" id="KW-1185">Reference proteome</keyword>
<evidence type="ECO:0000313" key="1">
    <source>
        <dbReference type="EMBL" id="QIW96340.1"/>
    </source>
</evidence>
<protein>
    <submittedName>
        <fullName evidence="1">Uncharacterized protein</fullName>
    </submittedName>
</protein>
<reference evidence="1 2" key="1">
    <citation type="journal article" date="2016" name="Sci. Rep.">
        <title>Peltaster fructicola genome reveals evolution from an invasive phytopathogen to an ectophytic parasite.</title>
        <authorList>
            <person name="Xu C."/>
            <person name="Chen H."/>
            <person name="Gleason M.L."/>
            <person name="Xu J.R."/>
            <person name="Liu H."/>
            <person name="Zhang R."/>
            <person name="Sun G."/>
        </authorList>
    </citation>
    <scope>NUCLEOTIDE SEQUENCE [LARGE SCALE GENOMIC DNA]</scope>
    <source>
        <strain evidence="1 2">LNHT1506</strain>
    </source>
</reference>
<dbReference type="Proteomes" id="UP000503462">
    <property type="component" value="Chromosome 1"/>
</dbReference>
<gene>
    <name evidence="1" type="ORF">AMS68_001858</name>
</gene>
<accession>A0A6H0XNV9</accession>
<evidence type="ECO:0000313" key="2">
    <source>
        <dbReference type="Proteomes" id="UP000503462"/>
    </source>
</evidence>
<dbReference type="EMBL" id="CP051139">
    <property type="protein sequence ID" value="QIW96340.1"/>
    <property type="molecule type" value="Genomic_DNA"/>
</dbReference>
<name>A0A6H0XNV9_9PEZI</name>
<organism evidence="1 2">
    <name type="scientific">Peltaster fructicola</name>
    <dbReference type="NCBI Taxonomy" id="286661"/>
    <lineage>
        <taxon>Eukaryota</taxon>
        <taxon>Fungi</taxon>
        <taxon>Dikarya</taxon>
        <taxon>Ascomycota</taxon>
        <taxon>Pezizomycotina</taxon>
        <taxon>Dothideomycetes</taxon>
        <taxon>Dothideomycetes incertae sedis</taxon>
        <taxon>Peltaster</taxon>
    </lineage>
</organism>
<sequence length="211" mass="23493">MAPLSAQVPTISPLDTYTASYCTWTPVPGSATETRPLQRVLRGDPARWTNEFEDYDGPINTSNPVKASGSGLVPDPREIGSSCRDFIWRLRQQHSALLSQLAAASKDSALAHSVTDAAEAEMWAWYWKAERKVYVDYLSKRRQISSFCEGAACGQCPRCELIDIANDPQAGYLFPDGFDDTWLDQSKEEMDAYLAQLRVQRLAVATTFEST</sequence>